<accession>M0D244</accession>
<protein>
    <recommendedName>
        <fullName evidence="1">DUF8130 domain-containing protein</fullName>
    </recommendedName>
</protein>
<evidence type="ECO:0000313" key="3">
    <source>
        <dbReference type="Proteomes" id="UP000011626"/>
    </source>
</evidence>
<dbReference type="STRING" id="797114.C475_02563"/>
<keyword evidence="3" id="KW-1185">Reference proteome</keyword>
<dbReference type="OrthoDB" id="269766at2157"/>
<reference evidence="2 3" key="1">
    <citation type="journal article" date="2014" name="PLoS Genet.">
        <title>Phylogenetically driven sequencing of extremely halophilic archaea reveals strategies for static and dynamic osmo-response.</title>
        <authorList>
            <person name="Becker E.A."/>
            <person name="Seitzer P.M."/>
            <person name="Tritt A."/>
            <person name="Larsen D."/>
            <person name="Krusor M."/>
            <person name="Yao A.I."/>
            <person name="Wu D."/>
            <person name="Madern D."/>
            <person name="Eisen J.A."/>
            <person name="Darling A.E."/>
            <person name="Facciotti M.T."/>
        </authorList>
    </citation>
    <scope>NUCLEOTIDE SEQUENCE [LARGE SCALE GENOMIC DNA]</scope>
    <source>
        <strain evidence="2 3">2-9-1</strain>
    </source>
</reference>
<gene>
    <name evidence="2" type="ORF">C475_02563</name>
</gene>
<organism evidence="2 3">
    <name type="scientific">Halosimplex carlsbadense 2-9-1</name>
    <dbReference type="NCBI Taxonomy" id="797114"/>
    <lineage>
        <taxon>Archaea</taxon>
        <taxon>Methanobacteriati</taxon>
        <taxon>Methanobacteriota</taxon>
        <taxon>Stenosarchaea group</taxon>
        <taxon>Halobacteria</taxon>
        <taxon>Halobacteriales</taxon>
        <taxon>Haloarculaceae</taxon>
        <taxon>Halosimplex</taxon>
    </lineage>
</organism>
<dbReference type="AlphaFoldDB" id="M0D244"/>
<dbReference type="EMBL" id="AOIU01000006">
    <property type="protein sequence ID" value="ELZ29495.1"/>
    <property type="molecule type" value="Genomic_DNA"/>
</dbReference>
<dbReference type="InterPro" id="IPR058443">
    <property type="entry name" value="DUF8130"/>
</dbReference>
<comment type="caution">
    <text evidence="2">The sequence shown here is derived from an EMBL/GenBank/DDBJ whole genome shotgun (WGS) entry which is preliminary data.</text>
</comment>
<evidence type="ECO:0000259" key="1">
    <source>
        <dbReference type="Pfam" id="PF26451"/>
    </source>
</evidence>
<name>M0D244_9EURY</name>
<proteinExistence type="predicted"/>
<feature type="domain" description="DUF8130" evidence="1">
    <location>
        <begin position="1"/>
        <end position="152"/>
    </location>
</feature>
<dbReference type="Proteomes" id="UP000011626">
    <property type="component" value="Unassembled WGS sequence"/>
</dbReference>
<dbReference type="RefSeq" id="WP_006882186.1">
    <property type="nucleotide sequence ID" value="NZ_AOIU01000006.1"/>
</dbReference>
<dbReference type="Pfam" id="PF26451">
    <property type="entry name" value="DUF8130"/>
    <property type="match status" value="1"/>
</dbReference>
<evidence type="ECO:0000313" key="2">
    <source>
        <dbReference type="EMBL" id="ELZ29495.1"/>
    </source>
</evidence>
<sequence length="189" mass="19776">MQRRELLSAVAVSLGGCAAAPGAERTSQREYTVDVTTGGGSEGYSIAFDVEYPNAEDVIADLHLTIENTGDESVGVTAGPPAPFGILVAEAVDTANSITLWNEAYERSDGVETEGYTIGLVNRVGFTTGLRPGESVESTYSLRQDATTGDGIGELATGTYDLTGHDGEPFRVNGDPVDAQLRVRSADSL</sequence>
<dbReference type="PROSITE" id="PS51257">
    <property type="entry name" value="PROKAR_LIPOPROTEIN"/>
    <property type="match status" value="1"/>
</dbReference>